<reference evidence="2" key="2">
    <citation type="submission" date="2015-03" db="EMBL/GenBank/DDBJ databases">
        <authorList>
            <person name="Chow C.-E.T."/>
            <person name="Winget D.M."/>
            <person name="White R.A.III."/>
            <person name="Hallam S.J."/>
            <person name="Suttle C.A."/>
        </authorList>
    </citation>
    <scope>NUCLEOTIDE SEQUENCE</scope>
    <source>
        <strain evidence="2">Anoxic2_4</strain>
    </source>
</reference>
<evidence type="ECO:0000256" key="1">
    <source>
        <dbReference type="SAM" id="Phobius"/>
    </source>
</evidence>
<organism evidence="2">
    <name type="scientific">uncultured marine virus</name>
    <dbReference type="NCBI Taxonomy" id="186617"/>
    <lineage>
        <taxon>Viruses</taxon>
        <taxon>environmental samples</taxon>
    </lineage>
</organism>
<proteinExistence type="predicted"/>
<keyword evidence="1" id="KW-1133">Transmembrane helix</keyword>
<keyword evidence="1" id="KW-0812">Transmembrane</keyword>
<keyword evidence="1" id="KW-0472">Membrane</keyword>
<protein>
    <submittedName>
        <fullName evidence="2">Uncharacterized protein</fullName>
    </submittedName>
</protein>
<accession>A0A0F7L4U0</accession>
<name>A0A0F7L4U0_9VIRU</name>
<reference evidence="2" key="1">
    <citation type="journal article" date="2015" name="Front. Microbiol.">
        <title>Combining genomic sequencing methods to explore viral diversity and reveal potential virus-host interactions.</title>
        <authorList>
            <person name="Chow C.E."/>
            <person name="Winget D.M."/>
            <person name="White R.A.III."/>
            <person name="Hallam S.J."/>
            <person name="Suttle C.A."/>
        </authorList>
    </citation>
    <scope>NUCLEOTIDE SEQUENCE</scope>
    <source>
        <strain evidence="2">Anoxic2_4</strain>
    </source>
</reference>
<sequence>MIWFDNISSTTVQFSVIYPNTKYVCIVSINTHSFFTSSFLVLDIFFDFSWIFVCFWCFNSSAK</sequence>
<feature type="transmembrane region" description="Helical" evidence="1">
    <location>
        <begin position="39"/>
        <end position="58"/>
    </location>
</feature>
<dbReference type="EMBL" id="KR029588">
    <property type="protein sequence ID" value="AKH46980.1"/>
    <property type="molecule type" value="Genomic_DNA"/>
</dbReference>
<evidence type="ECO:0000313" key="2">
    <source>
        <dbReference type="EMBL" id="AKH46980.1"/>
    </source>
</evidence>